<dbReference type="STRING" id="1122991.GCA_000613445_03329"/>
<name>A0A318IIG4_9BACT</name>
<organism evidence="2 3">
    <name type="scientific">Hoylesella shahii DSM 15611 = JCM 12083</name>
    <dbReference type="NCBI Taxonomy" id="1122991"/>
    <lineage>
        <taxon>Bacteria</taxon>
        <taxon>Pseudomonadati</taxon>
        <taxon>Bacteroidota</taxon>
        <taxon>Bacteroidia</taxon>
        <taxon>Bacteroidales</taxon>
        <taxon>Prevotellaceae</taxon>
        <taxon>Hoylesella</taxon>
    </lineage>
</organism>
<dbReference type="AlphaFoldDB" id="A0A318IIG4"/>
<evidence type="ECO:0008006" key="4">
    <source>
        <dbReference type="Google" id="ProtNLM"/>
    </source>
</evidence>
<accession>A0A318IIG4</accession>
<dbReference type="InterPro" id="IPR045607">
    <property type="entry name" value="DUF6452"/>
</dbReference>
<dbReference type="Pfam" id="PF20050">
    <property type="entry name" value="DUF6452"/>
    <property type="match status" value="1"/>
</dbReference>
<gene>
    <name evidence="2" type="ORF">EJ73_00206</name>
</gene>
<feature type="signal peptide" evidence="1">
    <location>
        <begin position="1"/>
        <end position="22"/>
    </location>
</feature>
<dbReference type="PROSITE" id="PS51257">
    <property type="entry name" value="PROKAR_LIPOPROTEIN"/>
    <property type="match status" value="1"/>
</dbReference>
<evidence type="ECO:0000313" key="3">
    <source>
        <dbReference type="Proteomes" id="UP000248314"/>
    </source>
</evidence>
<reference evidence="2 3" key="1">
    <citation type="submission" date="2018-05" db="EMBL/GenBank/DDBJ databases">
        <title>Genomic Encyclopedia of Type Strains, Phase I: the one thousand microbial genomes (KMG-I) project.</title>
        <authorList>
            <person name="Kyrpides N."/>
        </authorList>
    </citation>
    <scope>NUCLEOTIDE SEQUENCE [LARGE SCALE GENOMIC DNA]</scope>
    <source>
        <strain evidence="2 3">DSM 15611</strain>
    </source>
</reference>
<keyword evidence="3" id="KW-1185">Reference proteome</keyword>
<evidence type="ECO:0000256" key="1">
    <source>
        <dbReference type="SAM" id="SignalP"/>
    </source>
</evidence>
<proteinExistence type="predicted"/>
<dbReference type="RefSeq" id="WP_025815194.1">
    <property type="nucleotide sequence ID" value="NZ_BAIZ01000001.1"/>
</dbReference>
<dbReference type="EMBL" id="QJJX01000002">
    <property type="protein sequence ID" value="PXX24401.1"/>
    <property type="molecule type" value="Genomic_DNA"/>
</dbReference>
<keyword evidence="1" id="KW-0732">Signal</keyword>
<sequence length="163" mass="18237">MRRIIPLLVITIALLAACSSIDCPFNNTVYSQYTLAKGNSLNPDTLNDTLTIFTKRSNGQDTIIYNKGVKTTQLNLPMSYTRNEDVLVFQLKDTLGNIVHDTIKVSKTNTPHFESVDCDMTYFHTITAVSTSKHAIDSVVLINPNVTYDTSSPHFRIHFKSGH</sequence>
<comment type="caution">
    <text evidence="2">The sequence shown here is derived from an EMBL/GenBank/DDBJ whole genome shotgun (WGS) entry which is preliminary data.</text>
</comment>
<evidence type="ECO:0000313" key="2">
    <source>
        <dbReference type="EMBL" id="PXX24401.1"/>
    </source>
</evidence>
<dbReference type="Proteomes" id="UP000248314">
    <property type="component" value="Unassembled WGS sequence"/>
</dbReference>
<feature type="chain" id="PRO_5016425879" description="Lipoprotein" evidence="1">
    <location>
        <begin position="23"/>
        <end position="163"/>
    </location>
</feature>
<protein>
    <recommendedName>
        <fullName evidence="4">Lipoprotein</fullName>
    </recommendedName>
</protein>